<organism evidence="5 6">
    <name type="scientific">Rhizophagus clarus</name>
    <dbReference type="NCBI Taxonomy" id="94130"/>
    <lineage>
        <taxon>Eukaryota</taxon>
        <taxon>Fungi</taxon>
        <taxon>Fungi incertae sedis</taxon>
        <taxon>Mucoromycota</taxon>
        <taxon>Glomeromycotina</taxon>
        <taxon>Glomeromycetes</taxon>
        <taxon>Glomerales</taxon>
        <taxon>Glomeraceae</taxon>
        <taxon>Rhizophagus</taxon>
    </lineage>
</organism>
<feature type="domain" description="Inosine/uridine-preferring nucleoside hydrolase" evidence="4">
    <location>
        <begin position="9"/>
        <end position="393"/>
    </location>
</feature>
<gene>
    <name evidence="5" type="ORF">RclHR1_00090020</name>
</gene>
<dbReference type="InterPro" id="IPR036452">
    <property type="entry name" value="Ribo_hydro-like"/>
</dbReference>
<keyword evidence="2" id="KW-0378">Hydrolase</keyword>
<dbReference type="PANTHER" id="PTHR12304:SF56">
    <property type="entry name" value="HYDROLASE, PUTATIVE (AFU_ORTHOLOGUE AFUA_1G11790)-RELATED"/>
    <property type="match status" value="1"/>
</dbReference>
<dbReference type="GO" id="GO:0008477">
    <property type="term" value="F:purine nucleosidase activity"/>
    <property type="evidence" value="ECO:0007669"/>
    <property type="project" value="TreeGrafter"/>
</dbReference>
<sequence length="414" mass="46504">MVSHSPFPVIIDTDPGIDDALALYLALSSYQLDIKAITLVFGNTEITHVTRNLVTLFDVIDKEIEYQKSASPPKQIDPQQWNKERNILLNRFEWSNPIVAIGADKPIKAAECFGINFHGLDGFGQIHMTHPHYAPENWENFKSDRYTMSSRNAVDEILYQLQNSPPFTITIIGLGPLTNLALAYEKDKYTFSRVKHIICLGGSIDSFGNVTPCAEFNFFADPDAANILTEATKGYSPSETVQSKVERFKRKEILPLYLTVLPINVSTNIFLSSADFTKYITSLNTPLSIFISAFIDHAFKKTQEFCGVHGLELHDPSAIALAIDMLLNNSQSYTSEFVDMKVENQGIYTRGMVIIDRRPGSNEEPIQEALKIWSGVNANNVEVIKSYNGKSFVDNFFKITFNVNYSEVNIENGK</sequence>
<dbReference type="InterPro" id="IPR001910">
    <property type="entry name" value="Inosine/uridine_hydrolase_dom"/>
</dbReference>
<comment type="similarity">
    <text evidence="1">Belongs to the IUNH family.</text>
</comment>
<protein>
    <recommendedName>
        <fullName evidence="4">Inosine/uridine-preferring nucleoside hydrolase domain-containing protein</fullName>
    </recommendedName>
</protein>
<dbReference type="GO" id="GO:0006152">
    <property type="term" value="P:purine nucleoside catabolic process"/>
    <property type="evidence" value="ECO:0007669"/>
    <property type="project" value="TreeGrafter"/>
</dbReference>
<dbReference type="Pfam" id="PF01156">
    <property type="entry name" value="IU_nuc_hydro"/>
    <property type="match status" value="1"/>
</dbReference>
<reference evidence="5 6" key="1">
    <citation type="submission" date="2017-11" db="EMBL/GenBank/DDBJ databases">
        <title>The genome of Rhizophagus clarus HR1 reveals common genetic basis of auxotrophy among arbuscular mycorrhizal fungi.</title>
        <authorList>
            <person name="Kobayashi Y."/>
        </authorList>
    </citation>
    <scope>NUCLEOTIDE SEQUENCE [LARGE SCALE GENOMIC DNA]</scope>
    <source>
        <strain evidence="5 6">HR1</strain>
    </source>
</reference>
<keyword evidence="3" id="KW-0326">Glycosidase</keyword>
<evidence type="ECO:0000259" key="4">
    <source>
        <dbReference type="Pfam" id="PF01156"/>
    </source>
</evidence>
<name>A0A2Z6S2W6_9GLOM</name>
<dbReference type="AlphaFoldDB" id="A0A2Z6S2W6"/>
<evidence type="ECO:0000313" key="5">
    <source>
        <dbReference type="EMBL" id="GBC09586.1"/>
    </source>
</evidence>
<accession>A0A2Z6S2W6</accession>
<evidence type="ECO:0000256" key="1">
    <source>
        <dbReference type="ARBA" id="ARBA00009176"/>
    </source>
</evidence>
<evidence type="ECO:0000256" key="3">
    <source>
        <dbReference type="ARBA" id="ARBA00023295"/>
    </source>
</evidence>
<evidence type="ECO:0000313" key="6">
    <source>
        <dbReference type="Proteomes" id="UP000247702"/>
    </source>
</evidence>
<dbReference type="SUPFAM" id="SSF53590">
    <property type="entry name" value="Nucleoside hydrolase"/>
    <property type="match status" value="1"/>
</dbReference>
<proteinExistence type="inferred from homology"/>
<evidence type="ECO:0000256" key="2">
    <source>
        <dbReference type="ARBA" id="ARBA00022801"/>
    </source>
</evidence>
<dbReference type="PANTHER" id="PTHR12304">
    <property type="entry name" value="INOSINE-URIDINE PREFERRING NUCLEOSIDE HYDROLASE"/>
    <property type="match status" value="1"/>
</dbReference>
<dbReference type="STRING" id="94130.A0A2Z6S2W6"/>
<dbReference type="EMBL" id="BEXD01004314">
    <property type="protein sequence ID" value="GBC09586.1"/>
    <property type="molecule type" value="Genomic_DNA"/>
</dbReference>
<keyword evidence="6" id="KW-1185">Reference proteome</keyword>
<dbReference type="InterPro" id="IPR023186">
    <property type="entry name" value="IUNH"/>
</dbReference>
<comment type="caution">
    <text evidence="5">The sequence shown here is derived from an EMBL/GenBank/DDBJ whole genome shotgun (WGS) entry which is preliminary data.</text>
</comment>
<dbReference type="GO" id="GO:0005829">
    <property type="term" value="C:cytosol"/>
    <property type="evidence" value="ECO:0007669"/>
    <property type="project" value="TreeGrafter"/>
</dbReference>
<dbReference type="Proteomes" id="UP000247702">
    <property type="component" value="Unassembled WGS sequence"/>
</dbReference>
<dbReference type="Gene3D" id="3.90.245.10">
    <property type="entry name" value="Ribonucleoside hydrolase-like"/>
    <property type="match status" value="1"/>
</dbReference>